<dbReference type="OrthoDB" id="72772at2759"/>
<proteinExistence type="inferred from homology"/>
<evidence type="ECO:0000256" key="4">
    <source>
        <dbReference type="SAM" id="Coils"/>
    </source>
</evidence>
<feature type="compositionally biased region" description="Polar residues" evidence="5">
    <location>
        <begin position="207"/>
        <end position="233"/>
    </location>
</feature>
<dbReference type="InParanoid" id="K5WMN1"/>
<sequence>MLSETGRPKEGELVAPRRVRHITSIQVRNLTPFPIRDEAASALVLPSEQPQFTPHGNLSDDLDVTLARKRGRRKSYVSAQTLFSNELSGADGSPSLKESLTKRQRAASRASVTTSPNLKGRPNGPPPTARPTLRARTPSMASSISNFSSSVLEPATSSTPFSGLLRDTSQPALERVLQSRLVETFLTVTIPPTCDSADESDLETLSSAMKDTKSQSNSPQPPRRNTTIASGSNGVPKLADPMRRGSLSKGTSARITSGHHRAMSSSAASLTKVIAKPSAPQTLPRSMTRDHALSRLSSTSAPHLSTLDPAPPKDDFPVIPDYLSPIHQPSINPSFSIDARSHFDFAQDTDLSMARMSVEIWGKVVDPKSSRQSNGKGKEKARYADEREVVDQGGEWKVLERWDVNLNDLIPLQNNIVHYPSRLPPNTLCVTLDPLGQTFYLPSLRSSLSVTLPSRSSSPETGYNSDGESGIRRKFTAKSSEIPAPNVKANELTPDLNDLRMSLARRHGSERKSVTWQDLFKLVTLQAVIQDTAKLLSDVVRDIDKLVTTNDVSTLTREASERNAWVKELRREVDNVEQCSRTLKERLQAKREDLRIRRQILAEAREVHDEDLQQEVETEALFSSESQRLIQLRHRISPMQNMLISTLAFIFPIDLLSPPDLLFTILDVPLPIPNAPMDPAPPLSLSSHKEINEETVATALGFAAQAVQLLAAYLGIRLTYPVTCVGGRSLIKDSISHMVGPRMFPLFSKGVDTYRFEYAVFLLNKDIELLMTERNLRALDMRHTLPNLKNLLLTLTNPDTLQTTSYRPPSVASTTISALQSPVFAPSTLPAVGEPASFAPTDSVLAASEEDGSDGEPASGAVTPTKMPEPVNMPTSTVRKSKGFLDLTPLSGFFKRNPSSSRGSAKAEPPLDDDQTGEATPTMASTSTPVASPASAPELAKAQAEGSGSGDDEDDSDRRTIRASTSGDGAEENKQGAKIRAGRVAINGNGTVLGHGAQVGEKIVEPACSPSVVDGVS</sequence>
<dbReference type="GO" id="GO:0000323">
    <property type="term" value="C:lytic vacuole"/>
    <property type="evidence" value="ECO:0007669"/>
    <property type="project" value="TreeGrafter"/>
</dbReference>
<dbReference type="InterPro" id="IPR018791">
    <property type="entry name" value="UV_resistance/autophagy_Atg14"/>
</dbReference>
<dbReference type="PANTHER" id="PTHR15157">
    <property type="entry name" value="UV RADIATION RESISTANCE-ASSOCIATED GENE PROTEIN"/>
    <property type="match status" value="1"/>
</dbReference>
<organism evidence="6 7">
    <name type="scientific">Phanerochaete carnosa (strain HHB-10118-sp)</name>
    <name type="common">White-rot fungus</name>
    <name type="synonym">Peniophora carnosa</name>
    <dbReference type="NCBI Taxonomy" id="650164"/>
    <lineage>
        <taxon>Eukaryota</taxon>
        <taxon>Fungi</taxon>
        <taxon>Dikarya</taxon>
        <taxon>Basidiomycota</taxon>
        <taxon>Agaricomycotina</taxon>
        <taxon>Agaricomycetes</taxon>
        <taxon>Polyporales</taxon>
        <taxon>Phanerochaetaceae</taxon>
        <taxon>Phanerochaete</taxon>
    </lineage>
</organism>
<dbReference type="PANTHER" id="PTHR15157:SF5">
    <property type="entry name" value="UV RADIATION RESISTANCE-ASSOCIATED GENE PROTEIN"/>
    <property type="match status" value="1"/>
</dbReference>
<reference evidence="6 7" key="1">
    <citation type="journal article" date="2012" name="BMC Genomics">
        <title>Comparative genomics of the white-rot fungi, Phanerochaete carnosa and P. chrysosporium, to elucidate the genetic basis of the distinct wood types they colonize.</title>
        <authorList>
            <person name="Suzuki H."/>
            <person name="MacDonald J."/>
            <person name="Syed K."/>
            <person name="Salamov A."/>
            <person name="Hori C."/>
            <person name="Aerts A."/>
            <person name="Henrissat B."/>
            <person name="Wiebenga A."/>
            <person name="vanKuyk P.A."/>
            <person name="Barry K."/>
            <person name="Lindquist E."/>
            <person name="LaButti K."/>
            <person name="Lapidus A."/>
            <person name="Lucas S."/>
            <person name="Coutinho P."/>
            <person name="Gong Y."/>
            <person name="Samejima M."/>
            <person name="Mahadevan R."/>
            <person name="Abou-Zaid M."/>
            <person name="de Vries R.P."/>
            <person name="Igarashi K."/>
            <person name="Yadav J.S."/>
            <person name="Grigoriev I.V."/>
            <person name="Master E.R."/>
        </authorList>
    </citation>
    <scope>NUCLEOTIDE SEQUENCE [LARGE SCALE GENOMIC DNA]</scope>
    <source>
        <strain evidence="6 7">HHB-10118-sp</strain>
    </source>
</reference>
<feature type="compositionally biased region" description="Basic and acidic residues" evidence="5">
    <location>
        <begin position="376"/>
        <end position="386"/>
    </location>
</feature>
<evidence type="ECO:0000256" key="3">
    <source>
        <dbReference type="ARBA" id="ARBA00023054"/>
    </source>
</evidence>
<feature type="coiled-coil region" evidence="4">
    <location>
        <begin position="566"/>
        <end position="604"/>
    </location>
</feature>
<feature type="region of interest" description="Disordered" evidence="5">
    <location>
        <begin position="846"/>
        <end position="982"/>
    </location>
</feature>
<dbReference type="AlphaFoldDB" id="K5WMN1"/>
<evidence type="ECO:0000256" key="5">
    <source>
        <dbReference type="SAM" id="MobiDB-lite"/>
    </source>
</evidence>
<dbReference type="RefSeq" id="XP_007390152.1">
    <property type="nucleotide sequence ID" value="XM_007390090.1"/>
</dbReference>
<keyword evidence="7" id="KW-1185">Reference proteome</keyword>
<feature type="compositionally biased region" description="Low complexity" evidence="5">
    <location>
        <begin position="130"/>
        <end position="150"/>
    </location>
</feature>
<dbReference type="Proteomes" id="UP000008370">
    <property type="component" value="Unassembled WGS sequence"/>
</dbReference>
<gene>
    <name evidence="6" type="ORF">PHACADRAFT_203855</name>
</gene>
<evidence type="ECO:0000313" key="7">
    <source>
        <dbReference type="Proteomes" id="UP000008370"/>
    </source>
</evidence>
<dbReference type="Pfam" id="PF10186">
    <property type="entry name" value="ATG14"/>
    <property type="match status" value="1"/>
</dbReference>
<feature type="region of interest" description="Disordered" evidence="5">
    <location>
        <begin position="87"/>
        <end position="165"/>
    </location>
</feature>
<feature type="region of interest" description="Disordered" evidence="5">
    <location>
        <begin position="367"/>
        <end position="386"/>
    </location>
</feature>
<dbReference type="EMBL" id="JH930468">
    <property type="protein sequence ID" value="EKM60705.1"/>
    <property type="molecule type" value="Genomic_DNA"/>
</dbReference>
<feature type="compositionally biased region" description="Low complexity" evidence="5">
    <location>
        <begin position="919"/>
        <end position="937"/>
    </location>
</feature>
<comment type="similarity">
    <text evidence="1">Belongs to the ATG14 family.</text>
</comment>
<dbReference type="GO" id="GO:0035493">
    <property type="term" value="P:SNARE complex assembly"/>
    <property type="evidence" value="ECO:0007669"/>
    <property type="project" value="TreeGrafter"/>
</dbReference>
<feature type="region of interest" description="Disordered" evidence="5">
    <location>
        <begin position="207"/>
        <end position="313"/>
    </location>
</feature>
<keyword evidence="3 4" id="KW-0175">Coiled coil</keyword>
<dbReference type="GO" id="GO:0000149">
    <property type="term" value="F:SNARE binding"/>
    <property type="evidence" value="ECO:0007669"/>
    <property type="project" value="TreeGrafter"/>
</dbReference>
<dbReference type="HOGENOM" id="CLU_011081_0_0_1"/>
<dbReference type="GO" id="GO:0032991">
    <property type="term" value="C:protein-containing complex"/>
    <property type="evidence" value="ECO:0007669"/>
    <property type="project" value="UniProtKB-ARBA"/>
</dbReference>
<feature type="compositionally biased region" description="Polar residues" evidence="5">
    <location>
        <begin position="155"/>
        <end position="165"/>
    </location>
</feature>
<name>K5WMN1_PHACS</name>
<dbReference type="KEGG" id="pco:PHACADRAFT_203855"/>
<evidence type="ECO:0000256" key="2">
    <source>
        <dbReference type="ARBA" id="ARBA00013807"/>
    </source>
</evidence>
<dbReference type="STRING" id="650164.K5WMN1"/>
<evidence type="ECO:0000256" key="1">
    <source>
        <dbReference type="ARBA" id="ARBA00009574"/>
    </source>
</evidence>
<accession>K5WMN1</accession>
<evidence type="ECO:0000313" key="6">
    <source>
        <dbReference type="EMBL" id="EKM60705.1"/>
    </source>
</evidence>
<dbReference type="GeneID" id="18912231"/>
<feature type="region of interest" description="Disordered" evidence="5">
    <location>
        <begin position="451"/>
        <end position="470"/>
    </location>
</feature>
<protein>
    <recommendedName>
        <fullName evidence="2">Autophagy-related protein 14</fullName>
    </recommendedName>
</protein>
<dbReference type="GO" id="GO:0005768">
    <property type="term" value="C:endosome"/>
    <property type="evidence" value="ECO:0007669"/>
    <property type="project" value="TreeGrafter"/>
</dbReference>